<keyword evidence="2" id="KW-1185">Reference proteome</keyword>
<accession>A0A328BGK3</accession>
<dbReference type="Proteomes" id="UP000248553">
    <property type="component" value="Unassembled WGS sequence"/>
</dbReference>
<dbReference type="EMBL" id="QHKM01000004">
    <property type="protein sequence ID" value="RAK66047.1"/>
    <property type="molecule type" value="Genomic_DNA"/>
</dbReference>
<protein>
    <submittedName>
        <fullName evidence="1">Uncharacterized protein</fullName>
    </submittedName>
</protein>
<organism evidence="1 2">
    <name type="scientific">Hymenobacter edaphi</name>
    <dbReference type="NCBI Taxonomy" id="2211146"/>
    <lineage>
        <taxon>Bacteria</taxon>
        <taxon>Pseudomonadati</taxon>
        <taxon>Bacteroidota</taxon>
        <taxon>Cytophagia</taxon>
        <taxon>Cytophagales</taxon>
        <taxon>Hymenobacteraceae</taxon>
        <taxon>Hymenobacter</taxon>
    </lineage>
</organism>
<evidence type="ECO:0000313" key="2">
    <source>
        <dbReference type="Proteomes" id="UP000248553"/>
    </source>
</evidence>
<gene>
    <name evidence="1" type="ORF">DLM85_15195</name>
</gene>
<sequence length="61" mass="7033">MRRRWSRARPWAALLRPSTRLRRAPDRALNSLVTTRPAALMLVLVSGPENVFVRPLDSRQP</sequence>
<proteinExistence type="predicted"/>
<evidence type="ECO:0000313" key="1">
    <source>
        <dbReference type="EMBL" id="RAK66047.1"/>
    </source>
</evidence>
<dbReference type="AlphaFoldDB" id="A0A328BGK3"/>
<comment type="caution">
    <text evidence="1">The sequence shown here is derived from an EMBL/GenBank/DDBJ whole genome shotgun (WGS) entry which is preliminary data.</text>
</comment>
<reference evidence="2" key="1">
    <citation type="submission" date="2018-05" db="EMBL/GenBank/DDBJ databases">
        <authorList>
            <person name="Nie L."/>
        </authorList>
    </citation>
    <scope>NUCLEOTIDE SEQUENCE [LARGE SCALE GENOMIC DNA]</scope>
    <source>
        <strain evidence="2">NL</strain>
    </source>
</reference>
<name>A0A328BGK3_9BACT</name>